<dbReference type="SUPFAM" id="SSF55120">
    <property type="entry name" value="Pseudouridine synthase"/>
    <property type="match status" value="1"/>
</dbReference>
<dbReference type="RefSeq" id="WP_078717176.1">
    <property type="nucleotide sequence ID" value="NZ_FUYC01000006.1"/>
</dbReference>
<comment type="subunit">
    <text evidence="4">Homodimer.</text>
</comment>
<keyword evidence="11" id="KW-1185">Reference proteome</keyword>
<dbReference type="EC" id="5.4.99.12" evidence="4"/>
<feature type="binding site" evidence="4 6">
    <location>
        <position position="112"/>
    </location>
    <ligand>
        <name>substrate</name>
    </ligand>
</feature>
<feature type="domain" description="Pseudouridine synthase I TruA alpha/beta" evidence="9">
    <location>
        <begin position="9"/>
        <end position="105"/>
    </location>
</feature>
<comment type="caution">
    <text evidence="4">Lacks conserved residue(s) required for the propagation of feature annotation.</text>
</comment>
<comment type="similarity">
    <text evidence="1 4 7">Belongs to the tRNA pseudouridine synthase TruA family.</text>
</comment>
<dbReference type="STRING" id="1121449.SAMN02745704_01608"/>
<evidence type="ECO:0000256" key="1">
    <source>
        <dbReference type="ARBA" id="ARBA00009375"/>
    </source>
</evidence>
<evidence type="ECO:0000256" key="6">
    <source>
        <dbReference type="PIRSR" id="PIRSR001430-2"/>
    </source>
</evidence>
<evidence type="ECO:0000256" key="2">
    <source>
        <dbReference type="ARBA" id="ARBA00022694"/>
    </source>
</evidence>
<accession>A0A1T4X103</accession>
<proteinExistence type="inferred from homology"/>
<evidence type="ECO:0000313" key="10">
    <source>
        <dbReference type="EMBL" id="SKA83236.1"/>
    </source>
</evidence>
<dbReference type="GO" id="GO:0003723">
    <property type="term" value="F:RNA binding"/>
    <property type="evidence" value="ECO:0007669"/>
    <property type="project" value="InterPro"/>
</dbReference>
<dbReference type="AlphaFoldDB" id="A0A1T4X103"/>
<dbReference type="InterPro" id="IPR020095">
    <property type="entry name" value="PsdUridine_synth_TruA_C"/>
</dbReference>
<comment type="catalytic activity">
    <reaction evidence="4 7">
        <text>uridine(38/39/40) in tRNA = pseudouridine(38/39/40) in tRNA</text>
        <dbReference type="Rhea" id="RHEA:22376"/>
        <dbReference type="Rhea" id="RHEA-COMP:10085"/>
        <dbReference type="Rhea" id="RHEA-COMP:10087"/>
        <dbReference type="ChEBI" id="CHEBI:65314"/>
        <dbReference type="ChEBI" id="CHEBI:65315"/>
        <dbReference type="EC" id="5.4.99.12"/>
    </reaction>
</comment>
<evidence type="ECO:0000256" key="3">
    <source>
        <dbReference type="ARBA" id="ARBA00023235"/>
    </source>
</evidence>
<evidence type="ECO:0000256" key="8">
    <source>
        <dbReference type="SAM" id="MobiDB-lite"/>
    </source>
</evidence>
<evidence type="ECO:0000259" key="9">
    <source>
        <dbReference type="Pfam" id="PF01416"/>
    </source>
</evidence>
<gene>
    <name evidence="4" type="primary">truA</name>
    <name evidence="10" type="ORF">SAMN02745704_01608</name>
</gene>
<feature type="domain" description="Pseudouridine synthase I TruA alpha/beta" evidence="9">
    <location>
        <begin position="145"/>
        <end position="249"/>
    </location>
</feature>
<dbReference type="HAMAP" id="MF_00171">
    <property type="entry name" value="TruA"/>
    <property type="match status" value="1"/>
</dbReference>
<sequence>MCRICLTLAYDGTDYAGWQVQPGQRTVQGVLERALRPLIGVGEDVRVHASGRTDSGVHALGQVAHVDVPTSRRDLPWQKALNATLPPDVRVVAAREVPATFHARFSAISKTYAYTLWLDPDYVLPQRRRHVWHCGPLDLNALDRAAAFLLGEQDFAAFRNTGTETRSTVRTMHRVWRSSGVHPAECVLRFQASGFLKQMVRNLTGCLVAVGRGKAEPENVRSYLKEGDRSAAPATAPAQGLCLERVEYPDVPFPDGNGDEHQMGSSRAPARG</sequence>
<dbReference type="GO" id="GO:0031119">
    <property type="term" value="P:tRNA pseudouridine synthesis"/>
    <property type="evidence" value="ECO:0007669"/>
    <property type="project" value="UniProtKB-UniRule"/>
</dbReference>
<keyword evidence="3 4" id="KW-0413">Isomerase</keyword>
<dbReference type="InterPro" id="IPR020103">
    <property type="entry name" value="PsdUridine_synth_cat_dom_sf"/>
</dbReference>
<dbReference type="InterPro" id="IPR020094">
    <property type="entry name" value="TruA/RsuA/RluB/E/F_N"/>
</dbReference>
<dbReference type="NCBIfam" id="TIGR00071">
    <property type="entry name" value="hisT_truA"/>
    <property type="match status" value="1"/>
</dbReference>
<organism evidence="10 11">
    <name type="scientific">Paucidesulfovibrio gracilis DSM 16080</name>
    <dbReference type="NCBI Taxonomy" id="1121449"/>
    <lineage>
        <taxon>Bacteria</taxon>
        <taxon>Pseudomonadati</taxon>
        <taxon>Thermodesulfobacteriota</taxon>
        <taxon>Desulfovibrionia</taxon>
        <taxon>Desulfovibrionales</taxon>
        <taxon>Desulfovibrionaceae</taxon>
        <taxon>Paucidesulfovibrio</taxon>
    </lineage>
</organism>
<reference evidence="10 11" key="1">
    <citation type="submission" date="2017-02" db="EMBL/GenBank/DDBJ databases">
        <authorList>
            <person name="Peterson S.W."/>
        </authorList>
    </citation>
    <scope>NUCLEOTIDE SEQUENCE [LARGE SCALE GENOMIC DNA]</scope>
    <source>
        <strain evidence="10 11">DSM 16080</strain>
    </source>
</reference>
<dbReference type="GO" id="GO:0160147">
    <property type="term" value="F:tRNA pseudouridine(38-40) synthase activity"/>
    <property type="evidence" value="ECO:0007669"/>
    <property type="project" value="UniProtKB-EC"/>
</dbReference>
<name>A0A1T4X103_9BACT</name>
<dbReference type="EMBL" id="FUYC01000006">
    <property type="protein sequence ID" value="SKA83236.1"/>
    <property type="molecule type" value="Genomic_DNA"/>
</dbReference>
<dbReference type="FunFam" id="3.30.70.580:FF:000001">
    <property type="entry name" value="tRNA pseudouridine synthase A"/>
    <property type="match status" value="1"/>
</dbReference>
<dbReference type="PANTHER" id="PTHR11142">
    <property type="entry name" value="PSEUDOURIDYLATE SYNTHASE"/>
    <property type="match status" value="1"/>
</dbReference>
<evidence type="ECO:0000256" key="7">
    <source>
        <dbReference type="RuleBase" id="RU003792"/>
    </source>
</evidence>
<dbReference type="InterPro" id="IPR001406">
    <property type="entry name" value="PsdUridine_synth_TruA"/>
</dbReference>
<evidence type="ECO:0000256" key="5">
    <source>
        <dbReference type="PIRSR" id="PIRSR001430-1"/>
    </source>
</evidence>
<keyword evidence="2 4" id="KW-0819">tRNA processing</keyword>
<dbReference type="PANTHER" id="PTHR11142:SF0">
    <property type="entry name" value="TRNA PSEUDOURIDINE SYNTHASE-LIKE 1"/>
    <property type="match status" value="1"/>
</dbReference>
<feature type="region of interest" description="Disordered" evidence="8">
    <location>
        <begin position="248"/>
        <end position="272"/>
    </location>
</feature>
<comment type="function">
    <text evidence="4">Formation of pseudouridine at positions 38, 39 and 40 in the anticodon stem and loop of transfer RNAs.</text>
</comment>
<evidence type="ECO:0000256" key="4">
    <source>
        <dbReference type="HAMAP-Rule" id="MF_00171"/>
    </source>
</evidence>
<dbReference type="Gene3D" id="3.30.70.660">
    <property type="entry name" value="Pseudouridine synthase I, catalytic domain, C-terminal subdomain"/>
    <property type="match status" value="1"/>
</dbReference>
<feature type="active site" description="Nucleophile" evidence="4 5">
    <location>
        <position position="54"/>
    </location>
</feature>
<dbReference type="InterPro" id="IPR020097">
    <property type="entry name" value="PsdUridine_synth_TruA_a/b_dom"/>
</dbReference>
<dbReference type="Pfam" id="PF01416">
    <property type="entry name" value="PseudoU_synth_1"/>
    <property type="match status" value="2"/>
</dbReference>
<dbReference type="Proteomes" id="UP000190027">
    <property type="component" value="Unassembled WGS sequence"/>
</dbReference>
<protein>
    <recommendedName>
        <fullName evidence="4">tRNA pseudouridine synthase A</fullName>
        <ecNumber evidence="4">5.4.99.12</ecNumber>
    </recommendedName>
    <alternativeName>
        <fullName evidence="4">tRNA pseudouridine(38-40) synthase</fullName>
    </alternativeName>
    <alternativeName>
        <fullName evidence="4">tRNA pseudouridylate synthase I</fullName>
    </alternativeName>
    <alternativeName>
        <fullName evidence="4">tRNA-uridine isomerase I</fullName>
    </alternativeName>
</protein>
<dbReference type="Gene3D" id="3.30.70.580">
    <property type="entry name" value="Pseudouridine synthase I, catalytic domain, N-terminal subdomain"/>
    <property type="match status" value="1"/>
</dbReference>
<dbReference type="OrthoDB" id="9811823at2"/>
<dbReference type="CDD" id="cd02570">
    <property type="entry name" value="PseudoU_synth_EcTruA"/>
    <property type="match status" value="1"/>
</dbReference>
<evidence type="ECO:0000313" key="11">
    <source>
        <dbReference type="Proteomes" id="UP000190027"/>
    </source>
</evidence>
<dbReference type="PIRSF" id="PIRSF001430">
    <property type="entry name" value="tRNA_psdUrid_synth"/>
    <property type="match status" value="1"/>
</dbReference>